<evidence type="ECO:0000256" key="1">
    <source>
        <dbReference type="SAM" id="MobiDB-lite"/>
    </source>
</evidence>
<dbReference type="EMBL" id="CP016804">
    <property type="protein sequence ID" value="APE95115.1"/>
    <property type="molecule type" value="Genomic_DNA"/>
</dbReference>
<reference evidence="3" key="1">
    <citation type="submission" date="2016-08" db="EMBL/GenBank/DDBJ databases">
        <title>Discovery of first anaerobic lithoheterotrophic haloarchae widely represented in hypersaline habitats.</title>
        <authorList>
            <person name="Sorokin D.Y."/>
            <person name="Kublanov I.V."/>
            <person name="Roman P."/>
            <person name="Sinninghe Damste J.S."/>
            <person name="Golyshin P.N."/>
            <person name="Rojo D."/>
            <person name="Ciordia S."/>
            <person name="Mena Md.C."/>
            <person name="Ferrer M."/>
            <person name="Smedile F."/>
            <person name="Messina E."/>
            <person name="La Cono V."/>
            <person name="Yakimov M.M."/>
        </authorList>
    </citation>
    <scope>NUCLEOTIDE SEQUENCE [LARGE SCALE GENOMIC DNA]</scope>
    <source>
        <strain evidence="3">HSR6</strain>
    </source>
</reference>
<evidence type="ECO:0000313" key="3">
    <source>
        <dbReference type="Proteomes" id="UP000186165"/>
    </source>
</evidence>
<name>A0A1J1ABF2_9EURY</name>
<gene>
    <name evidence="2" type="ORF">HSR6_0655</name>
</gene>
<keyword evidence="3" id="KW-1185">Reference proteome</keyword>
<proteinExistence type="predicted"/>
<dbReference type="Proteomes" id="UP000186165">
    <property type="component" value="Chromosome"/>
</dbReference>
<organism evidence="2 3">
    <name type="scientific">Halodesulfurarchaeum formicicum</name>
    <dbReference type="NCBI Taxonomy" id="1873524"/>
    <lineage>
        <taxon>Archaea</taxon>
        <taxon>Methanobacteriati</taxon>
        <taxon>Methanobacteriota</taxon>
        <taxon>Stenosarchaea group</taxon>
        <taxon>Halobacteria</taxon>
        <taxon>Halobacteriales</taxon>
        <taxon>Halobacteriaceae</taxon>
        <taxon>Halodesulfurarchaeum</taxon>
    </lineage>
</organism>
<sequence length="46" mass="5260">MKSRSSEYMATDSGRSQRHLEDELGECRVEDVEIRLAELDMLQSSA</sequence>
<feature type="region of interest" description="Disordered" evidence="1">
    <location>
        <begin position="1"/>
        <end position="22"/>
    </location>
</feature>
<evidence type="ECO:0000313" key="2">
    <source>
        <dbReference type="EMBL" id="APE95115.1"/>
    </source>
</evidence>
<protein>
    <submittedName>
        <fullName evidence="2">ArsR family transcriptional regulator</fullName>
    </submittedName>
</protein>
<dbReference type="KEGG" id="hhsr:HSR6_0655"/>
<dbReference type="AlphaFoldDB" id="A0A1J1ABF2"/>
<accession>A0A1J1ABF2</accession>